<dbReference type="PANTHER" id="PTHR21600">
    <property type="entry name" value="MITOCHONDRIAL RNA PSEUDOURIDINE SYNTHASE"/>
    <property type="match status" value="1"/>
</dbReference>
<dbReference type="CDD" id="cd00165">
    <property type="entry name" value="S4"/>
    <property type="match status" value="1"/>
</dbReference>
<name>A0A382AEY1_9ZZZZ</name>
<dbReference type="NCBIfam" id="TIGR00005">
    <property type="entry name" value="rluA_subfam"/>
    <property type="match status" value="1"/>
</dbReference>
<comment type="similarity">
    <text evidence="1">Belongs to the pseudouridine synthase RluA family.</text>
</comment>
<dbReference type="PROSITE" id="PS01129">
    <property type="entry name" value="PSI_RLU"/>
    <property type="match status" value="1"/>
</dbReference>
<evidence type="ECO:0000256" key="1">
    <source>
        <dbReference type="ARBA" id="ARBA00010876"/>
    </source>
</evidence>
<dbReference type="InterPro" id="IPR036986">
    <property type="entry name" value="S4_RNA-bd_sf"/>
</dbReference>
<evidence type="ECO:0000256" key="3">
    <source>
        <dbReference type="SAM" id="MobiDB-lite"/>
    </source>
</evidence>
<dbReference type="PANTHER" id="PTHR21600:SF87">
    <property type="entry name" value="RNA PSEUDOURIDYLATE SYNTHASE DOMAIN-CONTAINING PROTEIN 1"/>
    <property type="match status" value="1"/>
</dbReference>
<dbReference type="InterPro" id="IPR006225">
    <property type="entry name" value="PsdUridine_synth_RluC/D"/>
</dbReference>
<evidence type="ECO:0000256" key="2">
    <source>
        <dbReference type="ARBA" id="ARBA00023235"/>
    </source>
</evidence>
<dbReference type="Gene3D" id="3.30.2350.10">
    <property type="entry name" value="Pseudouridine synthase"/>
    <property type="match status" value="1"/>
</dbReference>
<dbReference type="SUPFAM" id="SSF55120">
    <property type="entry name" value="Pseudouridine synthase"/>
    <property type="match status" value="1"/>
</dbReference>
<dbReference type="GO" id="GO:0000455">
    <property type="term" value="P:enzyme-directed rRNA pseudouridine synthesis"/>
    <property type="evidence" value="ECO:0007669"/>
    <property type="project" value="TreeGrafter"/>
</dbReference>
<dbReference type="AlphaFoldDB" id="A0A382AEY1"/>
<protein>
    <recommendedName>
        <fullName evidence="4">Pseudouridine synthase RsuA/RluA-like domain-containing protein</fullName>
    </recommendedName>
</protein>
<reference evidence="5" key="1">
    <citation type="submission" date="2018-05" db="EMBL/GenBank/DDBJ databases">
        <authorList>
            <person name="Lanie J.A."/>
            <person name="Ng W.-L."/>
            <person name="Kazmierczak K.M."/>
            <person name="Andrzejewski T.M."/>
            <person name="Davidsen T.M."/>
            <person name="Wayne K.J."/>
            <person name="Tettelin H."/>
            <person name="Glass J.I."/>
            <person name="Rusch D."/>
            <person name="Podicherti R."/>
            <person name="Tsui H.-C.T."/>
            <person name="Winkler M.E."/>
        </authorList>
    </citation>
    <scope>NUCLEOTIDE SEQUENCE</scope>
</reference>
<dbReference type="Gene3D" id="3.10.290.10">
    <property type="entry name" value="RNA-binding S4 domain"/>
    <property type="match status" value="1"/>
</dbReference>
<evidence type="ECO:0000313" key="5">
    <source>
        <dbReference type="EMBL" id="SVA99527.1"/>
    </source>
</evidence>
<dbReference type="GO" id="GO:0009982">
    <property type="term" value="F:pseudouridine synthase activity"/>
    <property type="evidence" value="ECO:0007669"/>
    <property type="project" value="InterPro"/>
</dbReference>
<feature type="region of interest" description="Disordered" evidence="3">
    <location>
        <begin position="181"/>
        <end position="204"/>
    </location>
</feature>
<keyword evidence="2" id="KW-0413">Isomerase</keyword>
<dbReference type="InterPro" id="IPR050188">
    <property type="entry name" value="RluA_PseudoU_synthase"/>
</dbReference>
<accession>A0A382AEY1</accession>
<organism evidence="5">
    <name type="scientific">marine metagenome</name>
    <dbReference type="NCBI Taxonomy" id="408172"/>
    <lineage>
        <taxon>unclassified sequences</taxon>
        <taxon>metagenomes</taxon>
        <taxon>ecological metagenomes</taxon>
    </lineage>
</organism>
<feature type="compositionally biased region" description="Basic and acidic residues" evidence="3">
    <location>
        <begin position="193"/>
        <end position="204"/>
    </location>
</feature>
<dbReference type="SUPFAM" id="SSF55174">
    <property type="entry name" value="Alpha-L RNA-binding motif"/>
    <property type="match status" value="1"/>
</dbReference>
<dbReference type="EMBL" id="UINC01024917">
    <property type="protein sequence ID" value="SVA99527.1"/>
    <property type="molecule type" value="Genomic_DNA"/>
</dbReference>
<dbReference type="GO" id="GO:0003723">
    <property type="term" value="F:RNA binding"/>
    <property type="evidence" value="ECO:0007669"/>
    <property type="project" value="InterPro"/>
</dbReference>
<dbReference type="InterPro" id="IPR006224">
    <property type="entry name" value="PsdUridine_synth_RluA-like_CS"/>
</dbReference>
<dbReference type="Pfam" id="PF00849">
    <property type="entry name" value="PseudoU_synth_2"/>
    <property type="match status" value="1"/>
</dbReference>
<dbReference type="CDD" id="cd02869">
    <property type="entry name" value="PseudoU_synth_RluA_like"/>
    <property type="match status" value="1"/>
</dbReference>
<feature type="domain" description="Pseudouridine synthase RsuA/RluA-like" evidence="4">
    <location>
        <begin position="92"/>
        <end position="242"/>
    </location>
</feature>
<sequence>MVEVDVDDSDVRLDRWFRRRYPELNHGYLEKMLRKGQVRVDGARVKAGHRLAPGQLILVPPLALPTPKPRAKVSDRDGRELQSRVLYRDTSVLVLDKPAGLAVQGGSGTKLHLDGMLDALQFDASERPRLVHRLDRDTSGVLVLARHTRAVASLAQSFRDREAQKLYWAITSGVPPHERGQIDLPLAKLPGRGGERARVDRERGKRSTTDFAVIEQLGQQAAWLALWPRTGRTHQLRAHCAAIGTPILGDGKYGAAASVLSGMAVSRGLHLHARSIKIPHPDAGTLTAEARVPEHFHATMQALGFNPEAATERMAEIEAEDEFG</sequence>
<dbReference type="PROSITE" id="PS50889">
    <property type="entry name" value="S4"/>
    <property type="match status" value="1"/>
</dbReference>
<evidence type="ECO:0000259" key="4">
    <source>
        <dbReference type="Pfam" id="PF00849"/>
    </source>
</evidence>
<dbReference type="InterPro" id="IPR006145">
    <property type="entry name" value="PsdUridine_synth_RsuA/RluA"/>
</dbReference>
<dbReference type="InterPro" id="IPR020103">
    <property type="entry name" value="PsdUridine_synth_cat_dom_sf"/>
</dbReference>
<gene>
    <name evidence="5" type="ORF">METZ01_LOCUS152381</name>
</gene>
<proteinExistence type="inferred from homology"/>